<protein>
    <recommendedName>
        <fullName evidence="3">DUF7820 domain-containing protein</fullName>
    </recommendedName>
</protein>
<keyword evidence="5" id="KW-1185">Reference proteome</keyword>
<dbReference type="AlphaFoldDB" id="A0A395I6P6"/>
<evidence type="ECO:0000256" key="1">
    <source>
        <dbReference type="SAM" id="MobiDB-lite"/>
    </source>
</evidence>
<evidence type="ECO:0000313" key="5">
    <source>
        <dbReference type="Proteomes" id="UP000248961"/>
    </source>
</evidence>
<dbReference type="OrthoDB" id="514070at2759"/>
<reference evidence="4 5" key="1">
    <citation type="submission" date="2018-02" db="EMBL/GenBank/DDBJ databases">
        <title>The genomes of Aspergillus section Nigri reveals drivers in fungal speciation.</title>
        <authorList>
            <consortium name="DOE Joint Genome Institute"/>
            <person name="Vesth T.C."/>
            <person name="Nybo J."/>
            <person name="Theobald S."/>
            <person name="Brandl J."/>
            <person name="Frisvad J.C."/>
            <person name="Nielsen K.F."/>
            <person name="Lyhne E.K."/>
            <person name="Kogle M.E."/>
            <person name="Kuo A."/>
            <person name="Riley R."/>
            <person name="Clum A."/>
            <person name="Nolan M."/>
            <person name="Lipzen A."/>
            <person name="Salamov A."/>
            <person name="Henrissat B."/>
            <person name="Wiebenga A."/>
            <person name="De vries R.P."/>
            <person name="Grigoriev I.V."/>
            <person name="Mortensen U.H."/>
            <person name="Andersen M.R."/>
            <person name="Baker S.E."/>
        </authorList>
    </citation>
    <scope>NUCLEOTIDE SEQUENCE [LARGE SCALE GENOMIC DNA]</scope>
    <source>
        <strain evidence="4 5">CBS 101889</strain>
    </source>
</reference>
<keyword evidence="2" id="KW-1133">Transmembrane helix</keyword>
<feature type="region of interest" description="Disordered" evidence="1">
    <location>
        <begin position="204"/>
        <end position="223"/>
    </location>
</feature>
<evidence type="ECO:0000313" key="4">
    <source>
        <dbReference type="EMBL" id="RAL15526.1"/>
    </source>
</evidence>
<feature type="region of interest" description="Disordered" evidence="1">
    <location>
        <begin position="70"/>
        <end position="98"/>
    </location>
</feature>
<dbReference type="EMBL" id="KZ824271">
    <property type="protein sequence ID" value="RAL15526.1"/>
    <property type="molecule type" value="Genomic_DNA"/>
</dbReference>
<dbReference type="STRING" id="1450537.A0A395I6P6"/>
<feature type="transmembrane region" description="Helical" evidence="2">
    <location>
        <begin position="630"/>
        <end position="658"/>
    </location>
</feature>
<dbReference type="PANTHER" id="PTHR42078">
    <property type="entry name" value="GLUCAN 1, 4-ALPHA-GLUCOSIDASE"/>
    <property type="match status" value="1"/>
</dbReference>
<gene>
    <name evidence="4" type="ORF">BO97DRAFT_432088</name>
</gene>
<name>A0A395I6P6_ASPHC</name>
<dbReference type="VEuPathDB" id="FungiDB:BO97DRAFT_432088"/>
<proteinExistence type="predicted"/>
<feature type="compositionally biased region" description="Low complexity" evidence="1">
    <location>
        <begin position="401"/>
        <end position="420"/>
    </location>
</feature>
<keyword evidence="2" id="KW-0472">Membrane</keyword>
<dbReference type="InterPro" id="IPR056722">
    <property type="entry name" value="DUF7820"/>
</dbReference>
<evidence type="ECO:0000256" key="2">
    <source>
        <dbReference type="SAM" id="Phobius"/>
    </source>
</evidence>
<dbReference type="GeneID" id="37201806"/>
<dbReference type="Pfam" id="PF25130">
    <property type="entry name" value="DUF7820"/>
    <property type="match status" value="1"/>
</dbReference>
<dbReference type="PANTHER" id="PTHR42078:SF1">
    <property type="entry name" value="GLUCAN 1, 4-ALPHA-GLUCOSIDASE"/>
    <property type="match status" value="1"/>
</dbReference>
<dbReference type="Proteomes" id="UP000248961">
    <property type="component" value="Unassembled WGS sequence"/>
</dbReference>
<accession>A0A395I6P6</accession>
<evidence type="ECO:0000259" key="3">
    <source>
        <dbReference type="Pfam" id="PF25130"/>
    </source>
</evidence>
<keyword evidence="2" id="KW-0812">Transmembrane</keyword>
<feature type="region of interest" description="Disordered" evidence="1">
    <location>
        <begin position="369"/>
        <end position="431"/>
    </location>
</feature>
<dbReference type="RefSeq" id="XP_025554680.1">
    <property type="nucleotide sequence ID" value="XM_025697517.1"/>
</dbReference>
<feature type="compositionally biased region" description="Basic and acidic residues" evidence="1">
    <location>
        <begin position="369"/>
        <end position="379"/>
    </location>
</feature>
<sequence>MAAAQVQTLLRFLSQDAKVPLASAMGKVMELQKADLTTPEQISKQDLKVLQDIFKDDKVAKQVMNAAKRVSKKRGASAGDVEAPPKRTKSSRMEVSNTPFDTERALALPSSTATEEELSGIVLLTNRAPLVLAFAVGVLRYTMPEQPISSRLSLAQAVVSANSRSKAVSLGIENGPPAEVEGWGEGQPVVKVLGREVKVLKRWDYDSREGQPPTEGTQPDAEASAISDDVLGQISQDGSDRVPPLWGIDTEAMRKAQSSDQVVRTNKPLPIFTPDSARAYLFKAFTRALDEDGSTGSTAKRKASQVEAEKEDCLAHLIHTIDIVCKSWASSLDRDELDRRAWACQQSQQKTYNTIPIDADLTEDPFGDEARVSFDETPHRSSLPPKGVDFTNRDSVASTAPSTTARSQSVSSRSSIPVRAMSPYTGATGPSHPYAMYPQVGVSRSPSVATASTLRPVDQPLEDASGPQHPYAMYTQNVVPEEGMDSTMDNAMMETPMMDNSMVPLGFPGHNQAYQRPPGRADDDVGDLIGPDGHTEQLPPYSRYPENAVPKVEGTFASVNDAGITSDETLHNEHAGPPMSEVAATNVPVEEPNRMSARSNSQSEEPPVTGIMAFEEKLKRKGKKKACCGLPIWTIVLVGVVMLVGGCIGGVIGGVLGAKKAADQEHKQPKGPRIVTSTVTPKMDATPITSTPVNLLPLPTGQYVIPASPKNQSKFCVAESDYRVSWSCMNSGDIPVAVQDSEGYRSITFEDTTYSSSLSYGAQAPVLSNPTQNLSMAYDLNDASFGPALHFWTLFDKLVVVPQDSFPTHASSKRSLSEDELLATMLVRKDVAKAGDKPWFCWWNSTIIEFFLYVNETTKDAQYSATASSASYAQATAGSSGSNTGSISDYPRRIKMEEKREYPGAPSPYCQQMQVLDDGSIGPISQEIVQIKELEPTPTTTIQVTGTTQTYTAKAEYQSVCYCVSLTD</sequence>
<feature type="domain" description="DUF7820" evidence="3">
    <location>
        <begin position="678"/>
        <end position="948"/>
    </location>
</feature>
<organism evidence="4 5">
    <name type="scientific">Aspergillus homomorphus (strain CBS 101889)</name>
    <dbReference type="NCBI Taxonomy" id="1450537"/>
    <lineage>
        <taxon>Eukaryota</taxon>
        <taxon>Fungi</taxon>
        <taxon>Dikarya</taxon>
        <taxon>Ascomycota</taxon>
        <taxon>Pezizomycotina</taxon>
        <taxon>Eurotiomycetes</taxon>
        <taxon>Eurotiomycetidae</taxon>
        <taxon>Eurotiales</taxon>
        <taxon>Aspergillaceae</taxon>
        <taxon>Aspergillus</taxon>
        <taxon>Aspergillus subgen. Circumdati</taxon>
    </lineage>
</organism>